<dbReference type="InterPro" id="IPR008792">
    <property type="entry name" value="PQQD"/>
</dbReference>
<evidence type="ECO:0008006" key="3">
    <source>
        <dbReference type="Google" id="ProtNLM"/>
    </source>
</evidence>
<evidence type="ECO:0000313" key="2">
    <source>
        <dbReference type="Proteomes" id="UP000076512"/>
    </source>
</evidence>
<accession>A0A164NSQ6</accession>
<dbReference type="EMBL" id="LWGR01000004">
    <property type="protein sequence ID" value="KZM74680.1"/>
    <property type="molecule type" value="Genomic_DNA"/>
</dbReference>
<dbReference type="OrthoDB" id="4236733at2"/>
<dbReference type="Pfam" id="PF05402">
    <property type="entry name" value="PqqD"/>
    <property type="match status" value="1"/>
</dbReference>
<sequence>MSLLQLGNDAILDTTDGVGIILDTREGVYFQLNPTATLMVQTAMTCETEAEALRQLEQRIDASPEQLRAGLTKLIGQLTEHRLLARTDAAR</sequence>
<evidence type="ECO:0000313" key="1">
    <source>
        <dbReference type="EMBL" id="KZM74680.1"/>
    </source>
</evidence>
<dbReference type="STRING" id="455432.AWN90_21705"/>
<dbReference type="RefSeq" id="WP_067586113.1">
    <property type="nucleotide sequence ID" value="NZ_JABMCZ010000005.1"/>
</dbReference>
<dbReference type="AlphaFoldDB" id="A0A164NSQ6"/>
<proteinExistence type="predicted"/>
<keyword evidence="2" id="KW-1185">Reference proteome</keyword>
<dbReference type="Gene3D" id="1.10.10.1150">
    <property type="entry name" value="Coenzyme PQQ synthesis protein D (PqqD)"/>
    <property type="match status" value="1"/>
</dbReference>
<dbReference type="InterPro" id="IPR041881">
    <property type="entry name" value="PqqD_sf"/>
</dbReference>
<dbReference type="Proteomes" id="UP000076512">
    <property type="component" value="Unassembled WGS sequence"/>
</dbReference>
<protein>
    <recommendedName>
        <fullName evidence="3">PqqD family protein</fullName>
    </recommendedName>
</protein>
<gene>
    <name evidence="1" type="ORF">AWN90_21705</name>
</gene>
<name>A0A164NSQ6_9NOCA</name>
<comment type="caution">
    <text evidence="1">The sequence shown here is derived from an EMBL/GenBank/DDBJ whole genome shotgun (WGS) entry which is preliminary data.</text>
</comment>
<reference evidence="1 2" key="1">
    <citation type="submission" date="2016-04" db="EMBL/GenBank/DDBJ databases">
        <authorList>
            <person name="Evans L.H."/>
            <person name="Alamgir A."/>
            <person name="Owens N."/>
            <person name="Weber N.D."/>
            <person name="Virtaneva K."/>
            <person name="Barbian K."/>
            <person name="Babar A."/>
            <person name="Rosenke K."/>
        </authorList>
    </citation>
    <scope>NUCLEOTIDE SEQUENCE [LARGE SCALE GENOMIC DNA]</scope>
    <source>
        <strain evidence="1 2">IFM 0406</strain>
    </source>
</reference>
<organism evidence="1 2">
    <name type="scientific">Nocardia terpenica</name>
    <dbReference type="NCBI Taxonomy" id="455432"/>
    <lineage>
        <taxon>Bacteria</taxon>
        <taxon>Bacillati</taxon>
        <taxon>Actinomycetota</taxon>
        <taxon>Actinomycetes</taxon>
        <taxon>Mycobacteriales</taxon>
        <taxon>Nocardiaceae</taxon>
        <taxon>Nocardia</taxon>
    </lineage>
</organism>